<keyword evidence="2" id="KW-0472">Membrane</keyword>
<dbReference type="PATRIC" id="fig|537010.4.peg.1846"/>
<dbReference type="Pfam" id="PF04977">
    <property type="entry name" value="DivIC"/>
    <property type="match status" value="1"/>
</dbReference>
<accession>G9XLY5</accession>
<protein>
    <submittedName>
        <fullName evidence="3">Septum formation initiator</fullName>
    </submittedName>
</protein>
<proteinExistence type="predicted"/>
<evidence type="ECO:0000313" key="3">
    <source>
        <dbReference type="EMBL" id="EHL07411.1"/>
    </source>
</evidence>
<dbReference type="EMBL" id="AFZX01000043">
    <property type="protein sequence ID" value="EHL07411.1"/>
    <property type="molecule type" value="Genomic_DNA"/>
</dbReference>
<dbReference type="HOGENOM" id="CLU_1657995_0_0_9"/>
<name>G9XLY5_DESHA</name>
<comment type="caution">
    <text evidence="3">The sequence shown here is derived from an EMBL/GenBank/DDBJ whole genome shotgun (WGS) entry which is preliminary data.</text>
</comment>
<feature type="coiled-coil region" evidence="1">
    <location>
        <begin position="85"/>
        <end position="112"/>
    </location>
</feature>
<dbReference type="InterPro" id="IPR007060">
    <property type="entry name" value="FtsL/DivIC"/>
</dbReference>
<feature type="transmembrane region" description="Helical" evidence="2">
    <location>
        <begin position="57"/>
        <end position="80"/>
    </location>
</feature>
<dbReference type="Proteomes" id="UP000004416">
    <property type="component" value="Unassembled WGS sequence"/>
</dbReference>
<reference evidence="3 4" key="1">
    <citation type="submission" date="2011-08" db="EMBL/GenBank/DDBJ databases">
        <authorList>
            <person name="Weinstock G."/>
            <person name="Sodergren E."/>
            <person name="Clifton S."/>
            <person name="Fulton L."/>
            <person name="Fulton B."/>
            <person name="Courtney L."/>
            <person name="Fronick C."/>
            <person name="Harrison M."/>
            <person name="Strong C."/>
            <person name="Farmer C."/>
            <person name="Delahaunty K."/>
            <person name="Markovic C."/>
            <person name="Hall O."/>
            <person name="Minx P."/>
            <person name="Tomlinson C."/>
            <person name="Mitreva M."/>
            <person name="Hou S."/>
            <person name="Chen J."/>
            <person name="Wollam A."/>
            <person name="Pepin K.H."/>
            <person name="Johnson M."/>
            <person name="Bhonagiri V."/>
            <person name="Zhang X."/>
            <person name="Suruliraj S."/>
            <person name="Warren W."/>
            <person name="Chinwalla A."/>
            <person name="Mardis E.R."/>
            <person name="Wilson R.K."/>
        </authorList>
    </citation>
    <scope>NUCLEOTIDE SEQUENCE [LARGE SCALE GENOMIC DNA]</scope>
    <source>
        <strain evidence="3 4">DP7</strain>
    </source>
</reference>
<evidence type="ECO:0000256" key="2">
    <source>
        <dbReference type="SAM" id="Phobius"/>
    </source>
</evidence>
<dbReference type="AlphaFoldDB" id="G9XLY5"/>
<keyword evidence="2" id="KW-0812">Transmembrane</keyword>
<evidence type="ECO:0000313" key="4">
    <source>
        <dbReference type="Proteomes" id="UP000004416"/>
    </source>
</evidence>
<keyword evidence="2" id="KW-1133">Transmembrane helix</keyword>
<sequence length="179" mass="19637">MLKSFDLDFLNSKENGGGIPLVLAQEKIEWEQPIEKRPRKAKKPVHREKPRSHWKSVLILSLVVAVATVFAAETINLTVVKGAQIRATQKEIADLKANNDLLQAQVDKLRSVSRIESAALAMGMEKPAGTVYVAGTLPVAKTEMGVQSTPAKAEEVVKEPSALEQISQKFTSFFASTQR</sequence>
<keyword evidence="1" id="KW-0175">Coiled coil</keyword>
<gene>
    <name evidence="3" type="ORF">HMPREF0322_01971</name>
</gene>
<organism evidence="3 4">
    <name type="scientific">Desulfitobacterium hafniense DP7</name>
    <dbReference type="NCBI Taxonomy" id="537010"/>
    <lineage>
        <taxon>Bacteria</taxon>
        <taxon>Bacillati</taxon>
        <taxon>Bacillota</taxon>
        <taxon>Clostridia</taxon>
        <taxon>Eubacteriales</taxon>
        <taxon>Desulfitobacteriaceae</taxon>
        <taxon>Desulfitobacterium</taxon>
    </lineage>
</organism>
<evidence type="ECO:0000256" key="1">
    <source>
        <dbReference type="SAM" id="Coils"/>
    </source>
</evidence>